<dbReference type="EMBL" id="AVOT02010796">
    <property type="protein sequence ID" value="MBW0490864.1"/>
    <property type="molecule type" value="Genomic_DNA"/>
</dbReference>
<evidence type="ECO:0000256" key="2">
    <source>
        <dbReference type="SAM" id="SignalP"/>
    </source>
</evidence>
<feature type="region of interest" description="Disordered" evidence="1">
    <location>
        <begin position="109"/>
        <end position="202"/>
    </location>
</feature>
<keyword evidence="2" id="KW-0732">Signal</keyword>
<dbReference type="Proteomes" id="UP000765509">
    <property type="component" value="Unassembled WGS sequence"/>
</dbReference>
<feature type="signal peptide" evidence="2">
    <location>
        <begin position="1"/>
        <end position="23"/>
    </location>
</feature>
<reference evidence="3" key="1">
    <citation type="submission" date="2021-03" db="EMBL/GenBank/DDBJ databases">
        <title>Draft genome sequence of rust myrtle Austropuccinia psidii MF-1, a brazilian biotype.</title>
        <authorList>
            <person name="Quecine M.C."/>
            <person name="Pachon D.M.R."/>
            <person name="Bonatelli M.L."/>
            <person name="Correr F.H."/>
            <person name="Franceschini L.M."/>
            <person name="Leite T.F."/>
            <person name="Margarido G.R.A."/>
            <person name="Almeida C.A."/>
            <person name="Ferrarezi J.A."/>
            <person name="Labate C.A."/>
        </authorList>
    </citation>
    <scope>NUCLEOTIDE SEQUENCE</scope>
    <source>
        <strain evidence="3">MF-1</strain>
    </source>
</reference>
<feature type="chain" id="PRO_5040472140" evidence="2">
    <location>
        <begin position="24"/>
        <end position="223"/>
    </location>
</feature>
<feature type="compositionally biased region" description="Polar residues" evidence="1">
    <location>
        <begin position="133"/>
        <end position="144"/>
    </location>
</feature>
<protein>
    <submittedName>
        <fullName evidence="3">Uncharacterized protein</fullName>
    </submittedName>
</protein>
<evidence type="ECO:0000256" key="1">
    <source>
        <dbReference type="SAM" id="MobiDB-lite"/>
    </source>
</evidence>
<dbReference type="AlphaFoldDB" id="A0A9Q3CU88"/>
<keyword evidence="4" id="KW-1185">Reference proteome</keyword>
<feature type="compositionally biased region" description="Low complexity" evidence="1">
    <location>
        <begin position="145"/>
        <end position="158"/>
    </location>
</feature>
<evidence type="ECO:0000313" key="4">
    <source>
        <dbReference type="Proteomes" id="UP000765509"/>
    </source>
</evidence>
<accession>A0A9Q3CU88</accession>
<gene>
    <name evidence="3" type="ORF">O181_030579</name>
</gene>
<name>A0A9Q3CU88_9BASI</name>
<feature type="compositionally biased region" description="Acidic residues" evidence="1">
    <location>
        <begin position="121"/>
        <end position="130"/>
    </location>
</feature>
<proteinExistence type="predicted"/>
<sequence length="223" mass="25149">MPTRRLKFFILLVLNFWPREKIAFSTSKCHFSFVGKKPFPCPGSAASSIRRYLWSKKDGPFGKEFPVSEGPTPDATSGYSDFGGRPIYPGSAVPISRINTEGVIKRIRRIAYSPPDPDAERSDELDEEEIPSTPRNFQPTLSAIPTSLPHSLPSSSHTRPAINPEVRPSPIQKSRALPIVTSQQLQPESRSSRRREELSPLLFPASQVFQKRDHWPIRVTRED</sequence>
<evidence type="ECO:0000313" key="3">
    <source>
        <dbReference type="EMBL" id="MBW0490864.1"/>
    </source>
</evidence>
<comment type="caution">
    <text evidence="3">The sequence shown here is derived from an EMBL/GenBank/DDBJ whole genome shotgun (WGS) entry which is preliminary data.</text>
</comment>
<organism evidence="3 4">
    <name type="scientific">Austropuccinia psidii MF-1</name>
    <dbReference type="NCBI Taxonomy" id="1389203"/>
    <lineage>
        <taxon>Eukaryota</taxon>
        <taxon>Fungi</taxon>
        <taxon>Dikarya</taxon>
        <taxon>Basidiomycota</taxon>
        <taxon>Pucciniomycotina</taxon>
        <taxon>Pucciniomycetes</taxon>
        <taxon>Pucciniales</taxon>
        <taxon>Sphaerophragmiaceae</taxon>
        <taxon>Austropuccinia</taxon>
    </lineage>
</organism>